<dbReference type="AlphaFoldDB" id="A0A085BJ74"/>
<evidence type="ECO:0000313" key="1">
    <source>
        <dbReference type="EMBL" id="KFC22519.1"/>
    </source>
</evidence>
<dbReference type="EMBL" id="JPLY01000002">
    <property type="protein sequence ID" value="KFC22519.1"/>
    <property type="molecule type" value="Genomic_DNA"/>
</dbReference>
<evidence type="ECO:0000313" key="2">
    <source>
        <dbReference type="Proteomes" id="UP000028623"/>
    </source>
</evidence>
<dbReference type="Proteomes" id="UP000028623">
    <property type="component" value="Unassembled WGS sequence"/>
</dbReference>
<gene>
    <name evidence="1" type="ORF">IO89_05515</name>
</gene>
<dbReference type="eggNOG" id="ENOG5032X9C">
    <property type="taxonomic scope" value="Bacteria"/>
</dbReference>
<organism evidence="1 2">
    <name type="scientific">Epilithonimonas lactis</name>
    <dbReference type="NCBI Taxonomy" id="421072"/>
    <lineage>
        <taxon>Bacteria</taxon>
        <taxon>Pseudomonadati</taxon>
        <taxon>Bacteroidota</taxon>
        <taxon>Flavobacteriia</taxon>
        <taxon>Flavobacteriales</taxon>
        <taxon>Weeksellaceae</taxon>
        <taxon>Chryseobacterium group</taxon>
        <taxon>Epilithonimonas</taxon>
    </lineage>
</organism>
<reference evidence="1 2" key="1">
    <citation type="submission" date="2014-07" db="EMBL/GenBank/DDBJ databases">
        <title>Epilithonimonas lactis LMG 22401 Genome.</title>
        <authorList>
            <person name="Pipes S.E."/>
            <person name="Stropko S.J."/>
        </authorList>
    </citation>
    <scope>NUCLEOTIDE SEQUENCE [LARGE SCALE GENOMIC DNA]</scope>
    <source>
        <strain evidence="1 2">LMG 24401</strain>
    </source>
</reference>
<proteinExistence type="predicted"/>
<accession>A0A085BJ74</accession>
<sequence>MGERFLSVLFLISTDKYYNQLIAKEKPMKNFSELNALEAVTLYQSMNLDEVANDIIKNNENSNLDSVQWPWNREPKAWEHSSYAFGFVPENDSSDQNLSIYEARSISADESLKNSQVTISLDYLRAYDYPGKGKHRVLFKFSAKNYVNESSEQAFSFNQTFAIEEGQRAPISGYPIFVGLTTGNQLLQFDVEMVNVSNDNDDKLLEALENGVVKNGITLINSINPILPVLTEYATGITKLIASRNRNREITAPKMGLYFGKTPSHLKIAKGLYIALQISDPGNFDWSQWKYDRNFGTIRSKDGVHSDLPYNYFAFSISEMNK</sequence>
<dbReference type="STRING" id="421072.SAMN04488097_3014"/>
<keyword evidence="2" id="KW-1185">Reference proteome</keyword>
<comment type="caution">
    <text evidence="1">The sequence shown here is derived from an EMBL/GenBank/DDBJ whole genome shotgun (WGS) entry which is preliminary data.</text>
</comment>
<name>A0A085BJ74_9FLAO</name>
<protein>
    <submittedName>
        <fullName evidence="1">Uncharacterized protein</fullName>
    </submittedName>
</protein>